<evidence type="ECO:0000256" key="1">
    <source>
        <dbReference type="SAM" id="MobiDB-lite"/>
    </source>
</evidence>
<accession>A0A2N9JEK9</accession>
<name>A0A2N9JEK9_9ACTN</name>
<proteinExistence type="predicted"/>
<evidence type="ECO:0000313" key="2">
    <source>
        <dbReference type="EMBL" id="SPD86173.1"/>
    </source>
</evidence>
<evidence type="ECO:0000313" key="3">
    <source>
        <dbReference type="Proteomes" id="UP000238164"/>
    </source>
</evidence>
<dbReference type="KEGG" id="mgg:MPLG2_1137"/>
<dbReference type="AlphaFoldDB" id="A0A2N9JEK9"/>
<gene>
    <name evidence="2" type="ORF">MPLG2_1137</name>
</gene>
<feature type="compositionally biased region" description="Polar residues" evidence="1">
    <location>
        <begin position="66"/>
        <end position="75"/>
    </location>
</feature>
<organism evidence="2 3">
    <name type="scientific">Micropruina glycogenica</name>
    <dbReference type="NCBI Taxonomy" id="75385"/>
    <lineage>
        <taxon>Bacteria</taxon>
        <taxon>Bacillati</taxon>
        <taxon>Actinomycetota</taxon>
        <taxon>Actinomycetes</taxon>
        <taxon>Propionibacteriales</taxon>
        <taxon>Nocardioidaceae</taxon>
        <taxon>Micropruina</taxon>
    </lineage>
</organism>
<sequence length="75" mass="8439">MRRDDGIWDGLDKLDQRRELRSEIPAFAGMTGSGTGTGTGRTPTQGHQRRVDKLDRRRSRQARPTEVSTSSTIRV</sequence>
<keyword evidence="3" id="KW-1185">Reference proteome</keyword>
<dbReference type="Proteomes" id="UP000238164">
    <property type="component" value="Chromosome 1"/>
</dbReference>
<reference evidence="2 3" key="1">
    <citation type="submission" date="2018-02" db="EMBL/GenBank/DDBJ databases">
        <authorList>
            <person name="Cohen D.B."/>
            <person name="Kent A.D."/>
        </authorList>
    </citation>
    <scope>NUCLEOTIDE SEQUENCE [LARGE SCALE GENOMIC DNA]</scope>
    <source>
        <strain evidence="2">1</strain>
    </source>
</reference>
<protein>
    <submittedName>
        <fullName evidence="2">Uncharacterized protein</fullName>
    </submittedName>
</protein>
<feature type="region of interest" description="Disordered" evidence="1">
    <location>
        <begin position="24"/>
        <end position="75"/>
    </location>
</feature>
<dbReference type="EMBL" id="LT985188">
    <property type="protein sequence ID" value="SPD86173.1"/>
    <property type="molecule type" value="Genomic_DNA"/>
</dbReference>